<evidence type="ECO:0000256" key="9">
    <source>
        <dbReference type="ARBA" id="ARBA00048173"/>
    </source>
</evidence>
<dbReference type="PANTHER" id="PTHR34047">
    <property type="entry name" value="NUCLEAR INTRON MATURASE 1, MITOCHONDRIAL-RELATED"/>
    <property type="match status" value="1"/>
</dbReference>
<dbReference type="GO" id="GO:0003964">
    <property type="term" value="F:RNA-directed DNA polymerase activity"/>
    <property type="evidence" value="ECO:0007669"/>
    <property type="project" value="UniProtKB-KW"/>
</dbReference>
<evidence type="ECO:0000259" key="10">
    <source>
        <dbReference type="PROSITE" id="PS50878"/>
    </source>
</evidence>
<keyword evidence="2" id="KW-0808">Transferase</keyword>
<feature type="domain" description="Reverse transcriptase" evidence="10">
    <location>
        <begin position="1"/>
        <end position="205"/>
    </location>
</feature>
<dbReference type="SUPFAM" id="SSF56672">
    <property type="entry name" value="DNA/RNA polymerases"/>
    <property type="match status" value="1"/>
</dbReference>
<keyword evidence="12" id="KW-1185">Reference proteome</keyword>
<keyword evidence="3" id="KW-0548">Nucleotidyltransferase</keyword>
<evidence type="ECO:0000256" key="6">
    <source>
        <dbReference type="ARBA" id="ARBA00022918"/>
    </source>
</evidence>
<comment type="similarity">
    <text evidence="8">Belongs to the bacterial reverse transcriptase family.</text>
</comment>
<dbReference type="EMBL" id="JABBPG010000001">
    <property type="protein sequence ID" value="NOU49825.1"/>
    <property type="molecule type" value="Genomic_DNA"/>
</dbReference>
<dbReference type="Pfam" id="PF00078">
    <property type="entry name" value="RVT_1"/>
    <property type="match status" value="1"/>
</dbReference>
<proteinExistence type="inferred from homology"/>
<dbReference type="AlphaFoldDB" id="A0A849VA69"/>
<accession>A0A849VA69</accession>
<keyword evidence="4" id="KW-0479">Metal-binding</keyword>
<dbReference type="PRINTS" id="PR00866">
    <property type="entry name" value="RNADNAPOLMS"/>
</dbReference>
<evidence type="ECO:0000313" key="12">
    <source>
        <dbReference type="Proteomes" id="UP000586305"/>
    </source>
</evidence>
<organism evidence="11 12">
    <name type="scientific">Pseudoalteromonas caenipelagi</name>
    <dbReference type="NCBI Taxonomy" id="2726988"/>
    <lineage>
        <taxon>Bacteria</taxon>
        <taxon>Pseudomonadati</taxon>
        <taxon>Pseudomonadota</taxon>
        <taxon>Gammaproteobacteria</taxon>
        <taxon>Alteromonadales</taxon>
        <taxon>Pseudoalteromonadaceae</taxon>
        <taxon>Pseudoalteromonas</taxon>
    </lineage>
</organism>
<evidence type="ECO:0000256" key="1">
    <source>
        <dbReference type="ARBA" id="ARBA00012493"/>
    </source>
</evidence>
<protein>
    <recommendedName>
        <fullName evidence="1">RNA-directed DNA polymerase</fullName>
        <ecNumber evidence="1">2.7.7.49</ecNumber>
    </recommendedName>
</protein>
<evidence type="ECO:0000256" key="8">
    <source>
        <dbReference type="ARBA" id="ARBA00034120"/>
    </source>
</evidence>
<dbReference type="InterPro" id="IPR000477">
    <property type="entry name" value="RT_dom"/>
</dbReference>
<evidence type="ECO:0000256" key="3">
    <source>
        <dbReference type="ARBA" id="ARBA00022695"/>
    </source>
</evidence>
<evidence type="ECO:0000256" key="4">
    <source>
        <dbReference type="ARBA" id="ARBA00022723"/>
    </source>
</evidence>
<dbReference type="EC" id="2.7.7.49" evidence="1"/>
<evidence type="ECO:0000256" key="2">
    <source>
        <dbReference type="ARBA" id="ARBA00022679"/>
    </source>
</evidence>
<dbReference type="PROSITE" id="PS50878">
    <property type="entry name" value="RT_POL"/>
    <property type="match status" value="1"/>
</dbReference>
<gene>
    <name evidence="11" type="ORF">HG263_04660</name>
</gene>
<comment type="catalytic activity">
    <reaction evidence="9">
        <text>DNA(n) + a 2'-deoxyribonucleoside 5'-triphosphate = DNA(n+1) + diphosphate</text>
        <dbReference type="Rhea" id="RHEA:22508"/>
        <dbReference type="Rhea" id="RHEA-COMP:17339"/>
        <dbReference type="Rhea" id="RHEA-COMP:17340"/>
        <dbReference type="ChEBI" id="CHEBI:33019"/>
        <dbReference type="ChEBI" id="CHEBI:61560"/>
        <dbReference type="ChEBI" id="CHEBI:173112"/>
        <dbReference type="EC" id="2.7.7.49"/>
    </reaction>
</comment>
<dbReference type="InterPro" id="IPR051083">
    <property type="entry name" value="GrpII_Intron_Splice-Mob/Def"/>
</dbReference>
<dbReference type="Proteomes" id="UP000586305">
    <property type="component" value="Unassembled WGS sequence"/>
</dbReference>
<keyword evidence="5" id="KW-0460">Magnesium</keyword>
<dbReference type="CDD" id="cd03487">
    <property type="entry name" value="RT_Bac_retron_II"/>
    <property type="match status" value="1"/>
</dbReference>
<name>A0A849VA69_9GAMM</name>
<reference evidence="11 12" key="1">
    <citation type="submission" date="2020-04" db="EMBL/GenBank/DDBJ databases">
        <title>Pseudoalteromonas caenipelagi sp. nov., isolated from a tidal flat.</title>
        <authorList>
            <person name="Park S."/>
            <person name="Yoon J.-H."/>
        </authorList>
    </citation>
    <scope>NUCLEOTIDE SEQUENCE [LARGE SCALE GENOMIC DNA]</scope>
    <source>
        <strain evidence="11 12">JBTF-M23</strain>
    </source>
</reference>
<keyword evidence="7" id="KW-0051">Antiviral defense</keyword>
<comment type="caution">
    <text evidence="11">The sequence shown here is derived from an EMBL/GenBank/DDBJ whole genome shotgun (WGS) entry which is preliminary data.</text>
</comment>
<dbReference type="GO" id="GO:0046872">
    <property type="term" value="F:metal ion binding"/>
    <property type="evidence" value="ECO:0007669"/>
    <property type="project" value="UniProtKB-KW"/>
</dbReference>
<evidence type="ECO:0000256" key="5">
    <source>
        <dbReference type="ARBA" id="ARBA00022842"/>
    </source>
</evidence>
<dbReference type="InterPro" id="IPR000123">
    <property type="entry name" value="Reverse_transcriptase_msDNA"/>
</dbReference>
<evidence type="ECO:0000256" key="7">
    <source>
        <dbReference type="ARBA" id="ARBA00023118"/>
    </source>
</evidence>
<sequence>MYGVSSYFYRSFSIKKRSGGARNIKLPYPKLKYIQQWIKQEILDNLTVDENAFAYVKGKSNIENAKLHIGSNELLKLDIKDFFGNVKVESIESIFRSCGYTDDVSYLLARLCTCFGFLPQGAPTSPTLSNLVLQALDKNLAHFANINSLTFSRYADDIFLSGKLITKEIKQDAVEIVEKSGLPINHNKTKIIRGNTCKIITGLIVTDSTVRVPKKIRREFRKNSFFMLKNKSSQMDGSRAKLNPLLIDEIIGVGNYIIRVEPSNKYVESVLGELQELKKDLFGK</sequence>
<keyword evidence="6 11" id="KW-0695">RNA-directed DNA polymerase</keyword>
<dbReference type="PANTHER" id="PTHR34047:SF7">
    <property type="entry name" value="RNA-DIRECTED DNA POLYMERASE"/>
    <property type="match status" value="1"/>
</dbReference>
<dbReference type="GO" id="GO:0051607">
    <property type="term" value="P:defense response to virus"/>
    <property type="evidence" value="ECO:0007669"/>
    <property type="project" value="UniProtKB-KW"/>
</dbReference>
<evidence type="ECO:0000313" key="11">
    <source>
        <dbReference type="EMBL" id="NOU49825.1"/>
    </source>
</evidence>
<dbReference type="GO" id="GO:0003723">
    <property type="term" value="F:RNA binding"/>
    <property type="evidence" value="ECO:0007669"/>
    <property type="project" value="InterPro"/>
</dbReference>
<dbReference type="InterPro" id="IPR043502">
    <property type="entry name" value="DNA/RNA_pol_sf"/>
</dbReference>